<sequence length="35" mass="3867">MIGEKISDVFNEAACEHNQAKSEKDRKKGCTKVAT</sequence>
<gene>
    <name evidence="1" type="ORF">B1A_13908</name>
</gene>
<dbReference type="EMBL" id="AUZX01010203">
    <property type="protein sequence ID" value="EQD48832.1"/>
    <property type="molecule type" value="Genomic_DNA"/>
</dbReference>
<feature type="non-terminal residue" evidence="1">
    <location>
        <position position="35"/>
    </location>
</feature>
<protein>
    <submittedName>
        <fullName evidence="1">Uncharacterized protein</fullName>
    </submittedName>
</protein>
<reference evidence="1" key="1">
    <citation type="submission" date="2013-08" db="EMBL/GenBank/DDBJ databases">
        <authorList>
            <person name="Mendez C."/>
            <person name="Richter M."/>
            <person name="Ferrer M."/>
            <person name="Sanchez J."/>
        </authorList>
    </citation>
    <scope>NUCLEOTIDE SEQUENCE</scope>
</reference>
<accession>T0ZW13</accession>
<organism evidence="1">
    <name type="scientific">mine drainage metagenome</name>
    <dbReference type="NCBI Taxonomy" id="410659"/>
    <lineage>
        <taxon>unclassified sequences</taxon>
        <taxon>metagenomes</taxon>
        <taxon>ecological metagenomes</taxon>
    </lineage>
</organism>
<evidence type="ECO:0000313" key="1">
    <source>
        <dbReference type="EMBL" id="EQD48832.1"/>
    </source>
</evidence>
<name>T0ZW13_9ZZZZ</name>
<comment type="caution">
    <text evidence="1">The sequence shown here is derived from an EMBL/GenBank/DDBJ whole genome shotgun (WGS) entry which is preliminary data.</text>
</comment>
<reference evidence="1" key="2">
    <citation type="journal article" date="2014" name="ISME J.">
        <title>Microbial stratification in low pH oxic and suboxic macroscopic growths along an acid mine drainage.</title>
        <authorList>
            <person name="Mendez-Garcia C."/>
            <person name="Mesa V."/>
            <person name="Sprenger R.R."/>
            <person name="Richter M."/>
            <person name="Diez M.S."/>
            <person name="Solano J."/>
            <person name="Bargiela R."/>
            <person name="Golyshina O.V."/>
            <person name="Manteca A."/>
            <person name="Ramos J.L."/>
            <person name="Gallego J.R."/>
            <person name="Llorente I."/>
            <person name="Martins Dos Santos V.A."/>
            <person name="Jensen O.N."/>
            <person name="Pelaez A.I."/>
            <person name="Sanchez J."/>
            <person name="Ferrer M."/>
        </authorList>
    </citation>
    <scope>NUCLEOTIDE SEQUENCE</scope>
</reference>
<proteinExistence type="predicted"/>
<dbReference type="AlphaFoldDB" id="T0ZW13"/>